<reference evidence="2 3" key="1">
    <citation type="journal article" date="2012" name="Science">
        <title>The Paleozoic origin of enzymatic lignin decomposition reconstructed from 31 fungal genomes.</title>
        <authorList>
            <person name="Floudas D."/>
            <person name="Binder M."/>
            <person name="Riley R."/>
            <person name="Barry K."/>
            <person name="Blanchette R.A."/>
            <person name="Henrissat B."/>
            <person name="Martinez A.T."/>
            <person name="Otillar R."/>
            <person name="Spatafora J.W."/>
            <person name="Yadav J.S."/>
            <person name="Aerts A."/>
            <person name="Benoit I."/>
            <person name="Boyd A."/>
            <person name="Carlson A."/>
            <person name="Copeland A."/>
            <person name="Coutinho P.M."/>
            <person name="de Vries R.P."/>
            <person name="Ferreira P."/>
            <person name="Findley K."/>
            <person name="Foster B."/>
            <person name="Gaskell J."/>
            <person name="Glotzer D."/>
            <person name="Gorecki P."/>
            <person name="Heitman J."/>
            <person name="Hesse C."/>
            <person name="Hori C."/>
            <person name="Igarashi K."/>
            <person name="Jurgens J.A."/>
            <person name="Kallen N."/>
            <person name="Kersten P."/>
            <person name="Kohler A."/>
            <person name="Kuees U."/>
            <person name="Kumar T.K.A."/>
            <person name="Kuo A."/>
            <person name="LaButti K."/>
            <person name="Larrondo L.F."/>
            <person name="Lindquist E."/>
            <person name="Ling A."/>
            <person name="Lombard V."/>
            <person name="Lucas S."/>
            <person name="Lundell T."/>
            <person name="Martin R."/>
            <person name="McLaughlin D.J."/>
            <person name="Morgenstern I."/>
            <person name="Morin E."/>
            <person name="Murat C."/>
            <person name="Nagy L.G."/>
            <person name="Nolan M."/>
            <person name="Ohm R.A."/>
            <person name="Patyshakuliyeva A."/>
            <person name="Rokas A."/>
            <person name="Ruiz-Duenas F.J."/>
            <person name="Sabat G."/>
            <person name="Salamov A."/>
            <person name="Samejima M."/>
            <person name="Schmutz J."/>
            <person name="Slot J.C."/>
            <person name="St John F."/>
            <person name="Stenlid J."/>
            <person name="Sun H."/>
            <person name="Sun S."/>
            <person name="Syed K."/>
            <person name="Tsang A."/>
            <person name="Wiebenga A."/>
            <person name="Young D."/>
            <person name="Pisabarro A."/>
            <person name="Eastwood D.C."/>
            <person name="Martin F."/>
            <person name="Cullen D."/>
            <person name="Grigoriev I.V."/>
            <person name="Hibbett D.S."/>
        </authorList>
    </citation>
    <scope>NUCLEOTIDE SEQUENCE</scope>
    <source>
        <strain evidence="3">FP-58527</strain>
    </source>
</reference>
<proteinExistence type="predicted"/>
<feature type="compositionally biased region" description="Low complexity" evidence="1">
    <location>
        <begin position="602"/>
        <end position="616"/>
    </location>
</feature>
<feature type="compositionally biased region" description="Low complexity" evidence="1">
    <location>
        <begin position="678"/>
        <end position="699"/>
    </location>
</feature>
<dbReference type="EMBL" id="KE504141">
    <property type="protein sequence ID" value="EPT01537.1"/>
    <property type="molecule type" value="Genomic_DNA"/>
</dbReference>
<gene>
    <name evidence="2" type="ORF">FOMPIDRAFT_1041285</name>
</gene>
<feature type="compositionally biased region" description="Basic and acidic residues" evidence="1">
    <location>
        <begin position="281"/>
        <end position="290"/>
    </location>
</feature>
<feature type="region of interest" description="Disordered" evidence="1">
    <location>
        <begin position="735"/>
        <end position="771"/>
    </location>
</feature>
<dbReference type="AlphaFoldDB" id="S8E947"/>
<dbReference type="HOGENOM" id="CLU_339482_0_0_1"/>
<dbReference type="Proteomes" id="UP000015241">
    <property type="component" value="Unassembled WGS sequence"/>
</dbReference>
<feature type="compositionally biased region" description="Polar residues" evidence="1">
    <location>
        <begin position="477"/>
        <end position="492"/>
    </location>
</feature>
<feature type="region of interest" description="Disordered" evidence="1">
    <location>
        <begin position="244"/>
        <end position="389"/>
    </location>
</feature>
<dbReference type="InParanoid" id="S8E947"/>
<feature type="compositionally biased region" description="Low complexity" evidence="1">
    <location>
        <begin position="551"/>
        <end position="582"/>
    </location>
</feature>
<evidence type="ECO:0000313" key="3">
    <source>
        <dbReference type="Proteomes" id="UP000015241"/>
    </source>
</evidence>
<evidence type="ECO:0000313" key="2">
    <source>
        <dbReference type="EMBL" id="EPT01537.1"/>
    </source>
</evidence>
<feature type="compositionally biased region" description="Polar residues" evidence="1">
    <location>
        <begin position="372"/>
        <end position="383"/>
    </location>
</feature>
<feature type="region of interest" description="Disordered" evidence="1">
    <location>
        <begin position="551"/>
        <end position="699"/>
    </location>
</feature>
<name>S8E947_FOMSC</name>
<feature type="compositionally biased region" description="Pro residues" evidence="1">
    <location>
        <begin position="335"/>
        <end position="344"/>
    </location>
</feature>
<keyword evidence="3" id="KW-1185">Reference proteome</keyword>
<dbReference type="OrthoDB" id="3195323at2759"/>
<feature type="compositionally biased region" description="Basic and acidic residues" evidence="1">
    <location>
        <begin position="465"/>
        <end position="475"/>
    </location>
</feature>
<organism evidence="2 3">
    <name type="scientific">Fomitopsis schrenkii</name>
    <name type="common">Brown rot fungus</name>
    <dbReference type="NCBI Taxonomy" id="2126942"/>
    <lineage>
        <taxon>Eukaryota</taxon>
        <taxon>Fungi</taxon>
        <taxon>Dikarya</taxon>
        <taxon>Basidiomycota</taxon>
        <taxon>Agaricomycotina</taxon>
        <taxon>Agaricomycetes</taxon>
        <taxon>Polyporales</taxon>
        <taxon>Fomitopsis</taxon>
    </lineage>
</organism>
<accession>S8E947</accession>
<feature type="compositionally biased region" description="Low complexity" evidence="1">
    <location>
        <begin position="294"/>
        <end position="307"/>
    </location>
</feature>
<protein>
    <submittedName>
        <fullName evidence="2">Uncharacterized protein</fullName>
    </submittedName>
</protein>
<feature type="region of interest" description="Disordered" evidence="1">
    <location>
        <begin position="421"/>
        <end position="492"/>
    </location>
</feature>
<sequence>MELAELTEDARMLASLAHFIISFYMHGVSNAASTAGKVDQVGALLIVDLAHDCERGGFGSFSSVRKATFSSSATFVECSTRFLPGATDRGSDTRCLTFPEKALKETKLDKSAQHWWQLNLYEMVEGGDVWVTFVWDTPEVQQPDDLHRSGPVYWSPGIARLGSGCGEESTALIERIYEVQGRCAWSRGAVGGTEAEWWFEISRFEIWMGSSRGSSQERLGKALPADWPSACRITRRTVIALAATRRHRHASSPTSRGMPPSTIIPLAHPPCSAHCVGTSGRGKERVKADSQELSTAPRSTPSSSSPPFHVIARPPKTPGLDAAPSNAETPTLLRTPPPMPPSILPPNQSKSSWWSRAKSGKEPTVRPMRSFSGLNDDSEQSMLPVSAKSKDLSGSRLKTLGSAITFKSKKAASLAIQDLPSDVPIQAPPPPTPPADLDADQTTVAPSPLHSSNKLQGIKSIRTARSTEADTDAKSAHTASEPRTPSDYRTSYQPSVLSSFSEIDPFASGGVIVQQNHDPNRLSAYSDSSMQESSKQRGEILFYNRISYASSSSKSQGHSSDSYSMNPASPRSSRFSRASGSRQNAAGGVKDTSLAPPASPLTGPRRQSPSSSSGSTVRNGDGSRFSEPPPGKLPFQRTSLPFASRSRGMTIGAPEGSDWRPSTAGPSAVPARFRKMSDLPSASPKAPSSSSPISFGRSRSSTVNSAESFESPNMSPSSTARPLVVVRKASSTRVNLPPLSRAPSQDLPPTPFPESIHGASDSLDDLSLYPDADIPSSSSSSLSFAPSMDLDMVAVAGDMINQLMLHSFDDQVGSKSKGKGPWSIVFDKQTAVNGRKR</sequence>
<feature type="region of interest" description="Disordered" evidence="1">
    <location>
        <begin position="813"/>
        <end position="837"/>
    </location>
</feature>
<evidence type="ECO:0000256" key="1">
    <source>
        <dbReference type="SAM" id="MobiDB-lite"/>
    </source>
</evidence>